<dbReference type="EMBL" id="CP127294">
    <property type="protein sequence ID" value="WIX79032.1"/>
    <property type="molecule type" value="Genomic_DNA"/>
</dbReference>
<name>A0A9Y2MXN9_9PSEU</name>
<evidence type="ECO:0000313" key="2">
    <source>
        <dbReference type="EMBL" id="WIX79032.1"/>
    </source>
</evidence>
<dbReference type="KEGG" id="acab:QRX50_48220"/>
<dbReference type="Proteomes" id="UP001236014">
    <property type="component" value="Chromosome"/>
</dbReference>
<dbReference type="AlphaFoldDB" id="A0A9Y2MXN9"/>
<organism evidence="2 3">
    <name type="scientific">Amycolatopsis carbonis</name>
    <dbReference type="NCBI Taxonomy" id="715471"/>
    <lineage>
        <taxon>Bacteria</taxon>
        <taxon>Bacillati</taxon>
        <taxon>Actinomycetota</taxon>
        <taxon>Actinomycetes</taxon>
        <taxon>Pseudonocardiales</taxon>
        <taxon>Pseudonocardiaceae</taxon>
        <taxon>Amycolatopsis</taxon>
    </lineage>
</organism>
<accession>A0A9Y2MXN9</accession>
<feature type="chain" id="PRO_5040874437" evidence="1">
    <location>
        <begin position="23"/>
        <end position="42"/>
    </location>
</feature>
<feature type="signal peptide" evidence="1">
    <location>
        <begin position="1"/>
        <end position="22"/>
    </location>
</feature>
<dbReference type="RefSeq" id="WP_285969726.1">
    <property type="nucleotide sequence ID" value="NZ_CP127294.1"/>
</dbReference>
<evidence type="ECO:0000313" key="3">
    <source>
        <dbReference type="Proteomes" id="UP001236014"/>
    </source>
</evidence>
<keyword evidence="1" id="KW-0732">Signal</keyword>
<sequence>MTSRSRAVVAALLAVFALGLTAASVVSAPEQAYAACVRPCHF</sequence>
<reference evidence="2 3" key="1">
    <citation type="submission" date="2023-06" db="EMBL/GenBank/DDBJ databases">
        <authorList>
            <person name="Oyuntsetseg B."/>
            <person name="Kim S.B."/>
        </authorList>
    </citation>
    <scope>NUCLEOTIDE SEQUENCE [LARGE SCALE GENOMIC DNA]</scope>
    <source>
        <strain evidence="2 3">2-15</strain>
    </source>
</reference>
<evidence type="ECO:0000256" key="1">
    <source>
        <dbReference type="SAM" id="SignalP"/>
    </source>
</evidence>
<protein>
    <submittedName>
        <fullName evidence="2">Uncharacterized protein</fullName>
    </submittedName>
</protein>
<keyword evidence="3" id="KW-1185">Reference proteome</keyword>
<proteinExistence type="predicted"/>
<gene>
    <name evidence="2" type="ORF">QRX50_48220</name>
</gene>